<sequence length="170" mass="19215">MGRVSRGQKVLKEQGGPSELKMKLRVLQATTMQAQVSDSQGEGEWRLKDGLNRLDSAVLCKRHVSLTVTVTAKAGGKHELKKAWPWCAREALFGGLVPNATQRNATSRLGNSGERAEKDPSRVRSNRRIVETSNRRNVETSKRRNVETSKRWENLENCEKVQKGWWMMNG</sequence>
<evidence type="ECO:0000313" key="3">
    <source>
        <dbReference type="Proteomes" id="UP000054053"/>
    </source>
</evidence>
<dbReference type="EMBL" id="BBTG02000005">
    <property type="protein sequence ID" value="GAO19550.1"/>
    <property type="molecule type" value="Genomic_DNA"/>
</dbReference>
<gene>
    <name evidence="2" type="ORF">UVI_02014560</name>
</gene>
<proteinExistence type="predicted"/>
<name>A0A1B5L7N8_USTVR</name>
<comment type="caution">
    <text evidence="2">The sequence shown here is derived from an EMBL/GenBank/DDBJ whole genome shotgun (WGS) entry which is preliminary data.</text>
</comment>
<feature type="region of interest" description="Disordered" evidence="1">
    <location>
        <begin position="103"/>
        <end position="142"/>
    </location>
</feature>
<dbReference type="Proteomes" id="UP000054053">
    <property type="component" value="Unassembled WGS sequence"/>
</dbReference>
<protein>
    <submittedName>
        <fullName evidence="2">Uncharacterized protein</fullName>
    </submittedName>
</protein>
<evidence type="ECO:0000256" key="1">
    <source>
        <dbReference type="SAM" id="MobiDB-lite"/>
    </source>
</evidence>
<organism evidence="2 3">
    <name type="scientific">Ustilaginoidea virens</name>
    <name type="common">Rice false smut fungus</name>
    <name type="synonym">Villosiclava virens</name>
    <dbReference type="NCBI Taxonomy" id="1159556"/>
    <lineage>
        <taxon>Eukaryota</taxon>
        <taxon>Fungi</taxon>
        <taxon>Dikarya</taxon>
        <taxon>Ascomycota</taxon>
        <taxon>Pezizomycotina</taxon>
        <taxon>Sordariomycetes</taxon>
        <taxon>Hypocreomycetidae</taxon>
        <taxon>Hypocreales</taxon>
        <taxon>Clavicipitaceae</taxon>
        <taxon>Ustilaginoidea</taxon>
    </lineage>
</organism>
<feature type="compositionally biased region" description="Basic and acidic residues" evidence="1">
    <location>
        <begin position="114"/>
        <end position="142"/>
    </location>
</feature>
<dbReference type="AlphaFoldDB" id="A0A1B5L7N8"/>
<reference evidence="3" key="1">
    <citation type="journal article" date="2016" name="Genome Announc.">
        <title>Genome sequence of Ustilaginoidea virens IPU010, a rice pathogenic fungus causing false smut.</title>
        <authorList>
            <person name="Kumagai T."/>
            <person name="Ishii T."/>
            <person name="Terai G."/>
            <person name="Umemura M."/>
            <person name="Machida M."/>
            <person name="Asai K."/>
        </authorList>
    </citation>
    <scope>NUCLEOTIDE SEQUENCE [LARGE SCALE GENOMIC DNA]</scope>
    <source>
        <strain evidence="3">IPU010</strain>
    </source>
</reference>
<evidence type="ECO:0000313" key="2">
    <source>
        <dbReference type="EMBL" id="GAO19550.1"/>
    </source>
</evidence>
<accession>A0A1B5L7N8</accession>